<dbReference type="EMBL" id="KZ084095">
    <property type="protein sequence ID" value="OSD04696.1"/>
    <property type="molecule type" value="Genomic_DNA"/>
</dbReference>
<sequence>MYDYELEPQGFRPPKQLLLRSMIKSVGALDWTDGLITVDALDCHREAAEAYTTFFAGRNQRMYFARPLIAARHPLPSLEDAQATEALIFMDKQLKERGERSVIYASFRSLFWPQDPAKLNTALDHLTESGIPFIMSRPSPAAKLSERGSCRGSEYKCVFGKLAPTTGHSRSPIPMILWPITVHQSTNAVYLTDVLDIADELIEVRTGVGAGPRRRTGKAPFGTLDAVREELRNVLASAFNQDGVEKRQKLLIVRKSLEDAWSEKGTARQEVADFLDHVMALPASTLFPAQAS</sequence>
<gene>
    <name evidence="1" type="ORF">PYCCODRAFT_59745</name>
</gene>
<evidence type="ECO:0000313" key="1">
    <source>
        <dbReference type="EMBL" id="OSD04696.1"/>
    </source>
</evidence>
<protein>
    <submittedName>
        <fullName evidence="1">Glycosyltransferase family 1 protein</fullName>
    </submittedName>
</protein>
<evidence type="ECO:0000313" key="2">
    <source>
        <dbReference type="Proteomes" id="UP000193067"/>
    </source>
</evidence>
<keyword evidence="1" id="KW-0808">Transferase</keyword>
<dbReference type="AlphaFoldDB" id="A0A1Y2IU80"/>
<proteinExistence type="predicted"/>
<dbReference type="Gene3D" id="3.40.50.2000">
    <property type="entry name" value="Glycogen Phosphorylase B"/>
    <property type="match status" value="1"/>
</dbReference>
<accession>A0A1Y2IU80</accession>
<dbReference type="GO" id="GO:0016740">
    <property type="term" value="F:transferase activity"/>
    <property type="evidence" value="ECO:0007669"/>
    <property type="project" value="UniProtKB-KW"/>
</dbReference>
<organism evidence="1 2">
    <name type="scientific">Trametes coccinea (strain BRFM310)</name>
    <name type="common">Pycnoporus coccineus</name>
    <dbReference type="NCBI Taxonomy" id="1353009"/>
    <lineage>
        <taxon>Eukaryota</taxon>
        <taxon>Fungi</taxon>
        <taxon>Dikarya</taxon>
        <taxon>Basidiomycota</taxon>
        <taxon>Agaricomycotina</taxon>
        <taxon>Agaricomycetes</taxon>
        <taxon>Polyporales</taxon>
        <taxon>Polyporaceae</taxon>
        <taxon>Trametes</taxon>
    </lineage>
</organism>
<dbReference type="Proteomes" id="UP000193067">
    <property type="component" value="Unassembled WGS sequence"/>
</dbReference>
<reference evidence="1 2" key="1">
    <citation type="journal article" date="2015" name="Biotechnol. Biofuels">
        <title>Enhanced degradation of softwood versus hardwood by the white-rot fungus Pycnoporus coccineus.</title>
        <authorList>
            <person name="Couturier M."/>
            <person name="Navarro D."/>
            <person name="Chevret D."/>
            <person name="Henrissat B."/>
            <person name="Piumi F."/>
            <person name="Ruiz-Duenas F.J."/>
            <person name="Martinez A.T."/>
            <person name="Grigoriev I.V."/>
            <person name="Riley R."/>
            <person name="Lipzen A."/>
            <person name="Berrin J.G."/>
            <person name="Master E.R."/>
            <person name="Rosso M.N."/>
        </authorList>
    </citation>
    <scope>NUCLEOTIDE SEQUENCE [LARGE SCALE GENOMIC DNA]</scope>
    <source>
        <strain evidence="1 2">BRFM310</strain>
    </source>
</reference>
<dbReference type="SUPFAM" id="SSF53756">
    <property type="entry name" value="UDP-Glycosyltransferase/glycogen phosphorylase"/>
    <property type="match status" value="1"/>
</dbReference>
<dbReference type="OrthoDB" id="5835829at2759"/>
<keyword evidence="2" id="KW-1185">Reference proteome</keyword>
<name>A0A1Y2IU80_TRAC3</name>